<keyword evidence="4 6" id="KW-1133">Transmembrane helix</keyword>
<evidence type="ECO:0000256" key="5">
    <source>
        <dbReference type="ARBA" id="ARBA00023136"/>
    </source>
</evidence>
<keyword evidence="6" id="KW-0807">Transducer</keyword>
<gene>
    <name evidence="7" type="ORF">CHILSU_LOCUS2244</name>
</gene>
<dbReference type="Proteomes" id="UP001153292">
    <property type="component" value="Chromosome 13"/>
</dbReference>
<accession>A0ABN8AT92</accession>
<keyword evidence="8" id="KW-1185">Reference proteome</keyword>
<evidence type="ECO:0000256" key="2">
    <source>
        <dbReference type="ARBA" id="ARBA00022475"/>
    </source>
</evidence>
<feature type="transmembrane region" description="Helical" evidence="6">
    <location>
        <begin position="193"/>
        <end position="214"/>
    </location>
</feature>
<evidence type="ECO:0000313" key="8">
    <source>
        <dbReference type="Proteomes" id="UP001153292"/>
    </source>
</evidence>
<dbReference type="Pfam" id="PF08395">
    <property type="entry name" value="7tm_7"/>
    <property type="match status" value="1"/>
</dbReference>
<dbReference type="EMBL" id="OU963906">
    <property type="protein sequence ID" value="CAH0399113.1"/>
    <property type="molecule type" value="Genomic_DNA"/>
</dbReference>
<name>A0ABN8AT92_CHISP</name>
<feature type="transmembrane region" description="Helical" evidence="6">
    <location>
        <begin position="38"/>
        <end position="60"/>
    </location>
</feature>
<keyword evidence="6" id="KW-0675">Receptor</keyword>
<dbReference type="InterPro" id="IPR013604">
    <property type="entry name" value="7TM_chemorcpt"/>
</dbReference>
<keyword evidence="5 6" id="KW-0472">Membrane</keyword>
<organism evidence="7 8">
    <name type="scientific">Chilo suppressalis</name>
    <name type="common">Asiatic rice borer moth</name>
    <dbReference type="NCBI Taxonomy" id="168631"/>
    <lineage>
        <taxon>Eukaryota</taxon>
        <taxon>Metazoa</taxon>
        <taxon>Ecdysozoa</taxon>
        <taxon>Arthropoda</taxon>
        <taxon>Hexapoda</taxon>
        <taxon>Insecta</taxon>
        <taxon>Pterygota</taxon>
        <taxon>Neoptera</taxon>
        <taxon>Endopterygota</taxon>
        <taxon>Lepidoptera</taxon>
        <taxon>Glossata</taxon>
        <taxon>Ditrysia</taxon>
        <taxon>Pyraloidea</taxon>
        <taxon>Crambidae</taxon>
        <taxon>Crambinae</taxon>
        <taxon>Chilo</taxon>
    </lineage>
</organism>
<keyword evidence="2 6" id="KW-1003">Cell membrane</keyword>
<comment type="caution">
    <text evidence="6">Lacks conserved residue(s) required for the propagation of feature annotation.</text>
</comment>
<comment type="function">
    <text evidence="6">Gustatory receptor which mediates acceptance or avoidance behavior, depending on its substrates.</text>
</comment>
<evidence type="ECO:0000256" key="6">
    <source>
        <dbReference type="RuleBase" id="RU363108"/>
    </source>
</evidence>
<evidence type="ECO:0000256" key="1">
    <source>
        <dbReference type="ARBA" id="ARBA00004651"/>
    </source>
</evidence>
<keyword evidence="3 6" id="KW-0812">Transmembrane</keyword>
<feature type="transmembrane region" description="Helical" evidence="6">
    <location>
        <begin position="274"/>
        <end position="294"/>
    </location>
</feature>
<feature type="transmembrane region" description="Helical" evidence="6">
    <location>
        <begin position="153"/>
        <end position="173"/>
    </location>
</feature>
<sequence length="295" mass="34190">MLSQKSSLFNIFDDLYKFDELLNIEEDLDVTFPITKEMLWTVFCVLYTLIEFIYLIMYIYDETTREIFTTLISYVTLLTHDLEHVLICSLLRAIFMRVRILRAHVEKALGDGKQTNTNLDRVEALSKKAQLDLNSLLKAYELLHKSAEQLNSVMSLPMMIMLLSSGLSSIMLLKGLFRVLQTAVVQQEAEKVIVLYSVTRCIKYTFLVIIPCYYSSTTNTQVSQIRILLHDAMNSDNIGKLERRRIKAFFQLTRESEFAYALFGVIRLNMSLPLSYLSLCTTYLVIIIQFSKFID</sequence>
<evidence type="ECO:0000256" key="4">
    <source>
        <dbReference type="ARBA" id="ARBA00022989"/>
    </source>
</evidence>
<protein>
    <recommendedName>
        <fullName evidence="6">Gustatory receptor</fullName>
    </recommendedName>
</protein>
<evidence type="ECO:0000256" key="3">
    <source>
        <dbReference type="ARBA" id="ARBA00022692"/>
    </source>
</evidence>
<comment type="similarity">
    <text evidence="6">Belongs to the insect chemoreceptor superfamily. Gustatory receptor (GR) family.</text>
</comment>
<proteinExistence type="inferred from homology"/>
<evidence type="ECO:0000313" key="7">
    <source>
        <dbReference type="EMBL" id="CAH0399113.1"/>
    </source>
</evidence>
<reference evidence="7" key="1">
    <citation type="submission" date="2021-12" db="EMBL/GenBank/DDBJ databases">
        <authorList>
            <person name="King R."/>
        </authorList>
    </citation>
    <scope>NUCLEOTIDE SEQUENCE</scope>
</reference>
<comment type="subcellular location">
    <subcellularLocation>
        <location evidence="1 6">Cell membrane</location>
        <topology evidence="1 6">Multi-pass membrane protein</topology>
    </subcellularLocation>
</comment>